<protein>
    <submittedName>
        <fullName evidence="1">Uncharacterized protein</fullName>
    </submittedName>
</protein>
<keyword evidence="2" id="KW-1185">Reference proteome</keyword>
<sequence>MPRRDKTRNTHQALELAWRPLLETLFRCGQVNQLHAWARPEAVVDMVVAVVLNVAVLTSN</sequence>
<comment type="caution">
    <text evidence="1">The sequence shown here is derived from an EMBL/GenBank/DDBJ whole genome shotgun (WGS) entry which is preliminary data.</text>
</comment>
<dbReference type="Proteomes" id="UP000324222">
    <property type="component" value="Unassembled WGS sequence"/>
</dbReference>
<gene>
    <name evidence="1" type="ORF">E2C01_050490</name>
</gene>
<accession>A0A5B7GHP3</accession>
<dbReference type="AlphaFoldDB" id="A0A5B7GHP3"/>
<evidence type="ECO:0000313" key="2">
    <source>
        <dbReference type="Proteomes" id="UP000324222"/>
    </source>
</evidence>
<dbReference type="EMBL" id="VSRR010014009">
    <property type="protein sequence ID" value="MPC56528.1"/>
    <property type="molecule type" value="Genomic_DNA"/>
</dbReference>
<name>A0A5B7GHP3_PORTR</name>
<reference evidence="1 2" key="1">
    <citation type="submission" date="2019-05" db="EMBL/GenBank/DDBJ databases">
        <title>Another draft genome of Portunus trituberculatus and its Hox gene families provides insights of decapod evolution.</title>
        <authorList>
            <person name="Jeong J.-H."/>
            <person name="Song I."/>
            <person name="Kim S."/>
            <person name="Choi T."/>
            <person name="Kim D."/>
            <person name="Ryu S."/>
            <person name="Kim W."/>
        </authorList>
    </citation>
    <scope>NUCLEOTIDE SEQUENCE [LARGE SCALE GENOMIC DNA]</scope>
    <source>
        <tissue evidence="1">Muscle</tissue>
    </source>
</reference>
<organism evidence="1 2">
    <name type="scientific">Portunus trituberculatus</name>
    <name type="common">Swimming crab</name>
    <name type="synonym">Neptunus trituberculatus</name>
    <dbReference type="NCBI Taxonomy" id="210409"/>
    <lineage>
        <taxon>Eukaryota</taxon>
        <taxon>Metazoa</taxon>
        <taxon>Ecdysozoa</taxon>
        <taxon>Arthropoda</taxon>
        <taxon>Crustacea</taxon>
        <taxon>Multicrustacea</taxon>
        <taxon>Malacostraca</taxon>
        <taxon>Eumalacostraca</taxon>
        <taxon>Eucarida</taxon>
        <taxon>Decapoda</taxon>
        <taxon>Pleocyemata</taxon>
        <taxon>Brachyura</taxon>
        <taxon>Eubrachyura</taxon>
        <taxon>Portunoidea</taxon>
        <taxon>Portunidae</taxon>
        <taxon>Portuninae</taxon>
        <taxon>Portunus</taxon>
    </lineage>
</organism>
<evidence type="ECO:0000313" key="1">
    <source>
        <dbReference type="EMBL" id="MPC56528.1"/>
    </source>
</evidence>
<proteinExistence type="predicted"/>